<gene>
    <name evidence="2" type="ORF">SDRG_08033</name>
</gene>
<dbReference type="InParanoid" id="T0QHN1"/>
<reference evidence="2 3" key="1">
    <citation type="submission" date="2012-04" db="EMBL/GenBank/DDBJ databases">
        <title>The Genome Sequence of Saprolegnia declina VS20.</title>
        <authorList>
            <consortium name="The Broad Institute Genome Sequencing Platform"/>
            <person name="Russ C."/>
            <person name="Nusbaum C."/>
            <person name="Tyler B."/>
            <person name="van West P."/>
            <person name="Dieguez-Uribeondo J."/>
            <person name="de Bruijn I."/>
            <person name="Tripathy S."/>
            <person name="Jiang R."/>
            <person name="Young S.K."/>
            <person name="Zeng Q."/>
            <person name="Gargeya S."/>
            <person name="Fitzgerald M."/>
            <person name="Haas B."/>
            <person name="Abouelleil A."/>
            <person name="Alvarado L."/>
            <person name="Arachchi H.M."/>
            <person name="Berlin A."/>
            <person name="Chapman S.B."/>
            <person name="Goldberg J."/>
            <person name="Griggs A."/>
            <person name="Gujja S."/>
            <person name="Hansen M."/>
            <person name="Howarth C."/>
            <person name="Imamovic A."/>
            <person name="Larimer J."/>
            <person name="McCowen C."/>
            <person name="Montmayeur A."/>
            <person name="Murphy C."/>
            <person name="Neiman D."/>
            <person name="Pearson M."/>
            <person name="Priest M."/>
            <person name="Roberts A."/>
            <person name="Saif S."/>
            <person name="Shea T."/>
            <person name="Sisk P."/>
            <person name="Sykes S."/>
            <person name="Wortman J."/>
            <person name="Nusbaum C."/>
            <person name="Birren B."/>
        </authorList>
    </citation>
    <scope>NUCLEOTIDE SEQUENCE [LARGE SCALE GENOMIC DNA]</scope>
    <source>
        <strain evidence="2 3">VS20</strain>
    </source>
</reference>
<dbReference type="OMA" id="CKIHIFN"/>
<feature type="compositionally biased region" description="Acidic residues" evidence="1">
    <location>
        <begin position="182"/>
        <end position="193"/>
    </location>
</feature>
<name>T0QHN1_SAPDV</name>
<evidence type="ECO:0000313" key="3">
    <source>
        <dbReference type="Proteomes" id="UP000030762"/>
    </source>
</evidence>
<dbReference type="EMBL" id="JH767155">
    <property type="protein sequence ID" value="EQC34261.1"/>
    <property type="molecule type" value="Genomic_DNA"/>
</dbReference>
<dbReference type="GeneID" id="19948760"/>
<protein>
    <submittedName>
        <fullName evidence="2">Uncharacterized protein</fullName>
    </submittedName>
</protein>
<dbReference type="AlphaFoldDB" id="T0QHN1"/>
<dbReference type="RefSeq" id="XP_008612123.1">
    <property type="nucleotide sequence ID" value="XM_008613901.1"/>
</dbReference>
<evidence type="ECO:0000313" key="2">
    <source>
        <dbReference type="EMBL" id="EQC34261.1"/>
    </source>
</evidence>
<feature type="region of interest" description="Disordered" evidence="1">
    <location>
        <begin position="182"/>
        <end position="203"/>
    </location>
</feature>
<sequence>MAMTAMPPDGAMTPAMALDHVPLFIVQCLRSHHDVTAFLRALPANSLSVPLAALLELLSKSRTVRARWPEILPEFLGPKRSKLALTALPALPSIYVYDTIYWYDSSLQSTARARQWLANVMHLGKTIDSSTLDAFTSHVAQYKRLESLSVHVDTLGDLATSLPPRLRHLMLVGDDISDDDYDDFDDDDAEGEDGSAYAGSEGDVDSDLATALHRWLDNGRSHNNLTVDGLLSKVHAAAVAGSSS</sequence>
<proteinExistence type="predicted"/>
<dbReference type="Proteomes" id="UP000030762">
    <property type="component" value="Unassembled WGS sequence"/>
</dbReference>
<evidence type="ECO:0000256" key="1">
    <source>
        <dbReference type="SAM" id="MobiDB-lite"/>
    </source>
</evidence>
<keyword evidence="3" id="KW-1185">Reference proteome</keyword>
<dbReference type="VEuPathDB" id="FungiDB:SDRG_08033"/>
<organism evidence="2 3">
    <name type="scientific">Saprolegnia diclina (strain VS20)</name>
    <dbReference type="NCBI Taxonomy" id="1156394"/>
    <lineage>
        <taxon>Eukaryota</taxon>
        <taxon>Sar</taxon>
        <taxon>Stramenopiles</taxon>
        <taxon>Oomycota</taxon>
        <taxon>Saprolegniomycetes</taxon>
        <taxon>Saprolegniales</taxon>
        <taxon>Saprolegniaceae</taxon>
        <taxon>Saprolegnia</taxon>
    </lineage>
</organism>
<accession>T0QHN1</accession>